<evidence type="ECO:0000313" key="6">
    <source>
        <dbReference type="Proteomes" id="UP000272942"/>
    </source>
</evidence>
<organism evidence="7">
    <name type="scientific">Echinostoma caproni</name>
    <dbReference type="NCBI Taxonomy" id="27848"/>
    <lineage>
        <taxon>Eukaryota</taxon>
        <taxon>Metazoa</taxon>
        <taxon>Spiralia</taxon>
        <taxon>Lophotrochozoa</taxon>
        <taxon>Platyhelminthes</taxon>
        <taxon>Trematoda</taxon>
        <taxon>Digenea</taxon>
        <taxon>Plagiorchiida</taxon>
        <taxon>Echinostomata</taxon>
        <taxon>Echinostomatoidea</taxon>
        <taxon>Echinostomatidae</taxon>
        <taxon>Echinostoma</taxon>
    </lineage>
</organism>
<evidence type="ECO:0000256" key="2">
    <source>
        <dbReference type="ARBA" id="ARBA00022723"/>
    </source>
</evidence>
<name>A0A183BCV1_9TREM</name>
<accession>A0A183BCV1</accession>
<keyword evidence="2" id="KW-0479">Metal-binding</keyword>
<evidence type="ECO:0000313" key="7">
    <source>
        <dbReference type="WBParaSite" id="ECPE_0001708001-mRNA-1"/>
    </source>
</evidence>
<dbReference type="EMBL" id="UZAN01067150">
    <property type="protein sequence ID" value="VDP94313.1"/>
    <property type="molecule type" value="Genomic_DNA"/>
</dbReference>
<dbReference type="Proteomes" id="UP000272942">
    <property type="component" value="Unassembled WGS sequence"/>
</dbReference>
<evidence type="ECO:0000313" key="5">
    <source>
        <dbReference type="EMBL" id="VDP94313.1"/>
    </source>
</evidence>
<reference evidence="7" key="1">
    <citation type="submission" date="2016-06" db="UniProtKB">
        <authorList>
            <consortium name="WormBaseParasite"/>
        </authorList>
    </citation>
    <scope>IDENTIFICATION</scope>
</reference>
<keyword evidence="3" id="KW-0677">Repeat</keyword>
<comment type="subcellular location">
    <subcellularLocation>
        <location evidence="1">Mitochondrion inner membrane</location>
    </subcellularLocation>
</comment>
<dbReference type="GO" id="GO:1990246">
    <property type="term" value="C:uniplex complex"/>
    <property type="evidence" value="ECO:0007669"/>
    <property type="project" value="TreeGrafter"/>
</dbReference>
<evidence type="ECO:0000256" key="4">
    <source>
        <dbReference type="ARBA" id="ARBA00023136"/>
    </source>
</evidence>
<keyword evidence="6" id="KW-1185">Reference proteome</keyword>
<evidence type="ECO:0000256" key="1">
    <source>
        <dbReference type="ARBA" id="ARBA00004273"/>
    </source>
</evidence>
<dbReference type="InterPro" id="IPR039800">
    <property type="entry name" value="MICU1/2/3"/>
</dbReference>
<dbReference type="PANTHER" id="PTHR12294">
    <property type="entry name" value="EF HAND DOMAIN FAMILY A1,A2-RELATED"/>
    <property type="match status" value="1"/>
</dbReference>
<dbReference type="GO" id="GO:0005509">
    <property type="term" value="F:calcium ion binding"/>
    <property type="evidence" value="ECO:0007669"/>
    <property type="project" value="InterPro"/>
</dbReference>
<dbReference type="OrthoDB" id="10056860at2759"/>
<dbReference type="GO" id="GO:0051560">
    <property type="term" value="P:mitochondrial calcium ion homeostasis"/>
    <property type="evidence" value="ECO:0007669"/>
    <property type="project" value="TreeGrafter"/>
</dbReference>
<dbReference type="AlphaFoldDB" id="A0A183BCV1"/>
<dbReference type="PANTHER" id="PTHR12294:SF1">
    <property type="entry name" value="CALCIUM UPTAKE PROTEIN 1, MITOCHONDRIAL"/>
    <property type="match status" value="1"/>
</dbReference>
<evidence type="ECO:0000256" key="3">
    <source>
        <dbReference type="ARBA" id="ARBA00022737"/>
    </source>
</evidence>
<reference evidence="5 6" key="2">
    <citation type="submission" date="2018-11" db="EMBL/GenBank/DDBJ databases">
        <authorList>
            <consortium name="Pathogen Informatics"/>
        </authorList>
    </citation>
    <scope>NUCLEOTIDE SEQUENCE [LARGE SCALE GENOMIC DNA]</scope>
    <source>
        <strain evidence="5 6">Egypt</strain>
    </source>
</reference>
<keyword evidence="4" id="KW-0472">Membrane</keyword>
<gene>
    <name evidence="5" type="ORF">ECPE_LOCUS17036</name>
</gene>
<sequence length="152" mass="17577">MNNANQTGGIHPQDSLWTQRCFPLYPTRSVSYFRMSASLTKVVMSRSYHDQSTRIKVNDFIAYEDRIRAYSTPDKIFRYFATLKVVDEDGETIYMTPDDFVRAITPGVKQPDGLDLDCFKRYDPKVNFQQQVTGIPSQRIFIVLHFLLASCC</sequence>
<dbReference type="WBParaSite" id="ECPE_0001708001-mRNA-1">
    <property type="protein sequence ID" value="ECPE_0001708001-mRNA-1"/>
    <property type="gene ID" value="ECPE_0001708001"/>
</dbReference>
<protein>
    <submittedName>
        <fullName evidence="7">EFP_N domain-containing protein</fullName>
    </submittedName>
</protein>
<proteinExistence type="predicted"/>
<dbReference type="GO" id="GO:0036444">
    <property type="term" value="P:calcium import into the mitochondrion"/>
    <property type="evidence" value="ECO:0007669"/>
    <property type="project" value="TreeGrafter"/>
</dbReference>